<evidence type="ECO:0000313" key="3">
    <source>
        <dbReference type="EMBL" id="RHA82618.1"/>
    </source>
</evidence>
<evidence type="ECO:0000256" key="1">
    <source>
        <dbReference type="SAM" id="Phobius"/>
    </source>
</evidence>
<dbReference type="Proteomes" id="UP000284990">
    <property type="component" value="Unassembled WGS sequence"/>
</dbReference>
<dbReference type="EMBL" id="QSAQ01000001">
    <property type="protein sequence ID" value="RGW71049.1"/>
    <property type="molecule type" value="Genomic_DNA"/>
</dbReference>
<protein>
    <recommendedName>
        <fullName evidence="6">ABC transporter permease</fullName>
    </recommendedName>
</protein>
<organism evidence="3 4">
    <name type="scientific">Segatella copri</name>
    <dbReference type="NCBI Taxonomy" id="165179"/>
    <lineage>
        <taxon>Bacteria</taxon>
        <taxon>Pseudomonadati</taxon>
        <taxon>Bacteroidota</taxon>
        <taxon>Bacteroidia</taxon>
        <taxon>Bacteroidales</taxon>
        <taxon>Prevotellaceae</taxon>
        <taxon>Segatella</taxon>
    </lineage>
</organism>
<dbReference type="AlphaFoldDB" id="A0A3R6IFB8"/>
<gene>
    <name evidence="3" type="ORF">DW916_14720</name>
    <name evidence="2" type="ORF">DWV60_00615</name>
</gene>
<dbReference type="RefSeq" id="WP_118139075.1">
    <property type="nucleotide sequence ID" value="NZ_QRIE01000014.1"/>
</dbReference>
<dbReference type="EMBL" id="QSFW01000041">
    <property type="protein sequence ID" value="RHA82618.1"/>
    <property type="molecule type" value="Genomic_DNA"/>
</dbReference>
<feature type="transmembrane region" description="Helical" evidence="1">
    <location>
        <begin position="34"/>
        <end position="54"/>
    </location>
</feature>
<proteinExistence type="predicted"/>
<evidence type="ECO:0008006" key="6">
    <source>
        <dbReference type="Google" id="ProtNLM"/>
    </source>
</evidence>
<name>A0A3R6IFB8_9BACT</name>
<comment type="caution">
    <text evidence="3">The sequence shown here is derived from an EMBL/GenBank/DDBJ whole genome shotgun (WGS) entry which is preliminary data.</text>
</comment>
<dbReference type="Pfam" id="PF20482">
    <property type="entry name" value="DUF6722"/>
    <property type="match status" value="1"/>
</dbReference>
<sequence>MWIEKLGSYFVDVSKYILTGVVISSLFKDFEDKVLIYIVGIALAFLCLVVGLILSNKKDGKGKKEKEK</sequence>
<dbReference type="InterPro" id="IPR046568">
    <property type="entry name" value="DUF6722"/>
</dbReference>
<accession>A0A3R6IFB8</accession>
<evidence type="ECO:0000313" key="4">
    <source>
        <dbReference type="Proteomes" id="UP000284990"/>
    </source>
</evidence>
<dbReference type="Proteomes" id="UP000286077">
    <property type="component" value="Unassembled WGS sequence"/>
</dbReference>
<evidence type="ECO:0000313" key="5">
    <source>
        <dbReference type="Proteomes" id="UP000286077"/>
    </source>
</evidence>
<evidence type="ECO:0000313" key="2">
    <source>
        <dbReference type="EMBL" id="RGW71049.1"/>
    </source>
</evidence>
<keyword evidence="1" id="KW-0812">Transmembrane</keyword>
<reference evidence="4 5" key="1">
    <citation type="submission" date="2018-08" db="EMBL/GenBank/DDBJ databases">
        <title>A genome reference for cultivated species of the human gut microbiota.</title>
        <authorList>
            <person name="Zou Y."/>
            <person name="Xue W."/>
            <person name="Luo G."/>
        </authorList>
    </citation>
    <scope>NUCLEOTIDE SEQUENCE [LARGE SCALE GENOMIC DNA]</scope>
    <source>
        <strain evidence="2 5">AF11-14</strain>
        <strain evidence="3 4">AM42-23AC</strain>
    </source>
</reference>
<keyword evidence="1" id="KW-0472">Membrane</keyword>
<keyword evidence="1" id="KW-1133">Transmembrane helix</keyword>